<name>A0ABW5PJ66_9BACL</name>
<dbReference type="Pfam" id="PF07690">
    <property type="entry name" value="MFS_1"/>
    <property type="match status" value="1"/>
</dbReference>
<dbReference type="PANTHER" id="PTHR43124">
    <property type="entry name" value="PURINE EFFLUX PUMP PBUE"/>
    <property type="match status" value="1"/>
</dbReference>
<evidence type="ECO:0000259" key="9">
    <source>
        <dbReference type="PROSITE" id="PS50850"/>
    </source>
</evidence>
<feature type="transmembrane region" description="Helical" evidence="7">
    <location>
        <begin position="130"/>
        <end position="149"/>
    </location>
</feature>
<protein>
    <submittedName>
        <fullName evidence="10">MFS transporter</fullName>
    </submittedName>
</protein>
<evidence type="ECO:0000256" key="7">
    <source>
        <dbReference type="SAM" id="Phobius"/>
    </source>
</evidence>
<evidence type="ECO:0000256" key="2">
    <source>
        <dbReference type="ARBA" id="ARBA00022448"/>
    </source>
</evidence>
<feature type="transmembrane region" description="Helical" evidence="7">
    <location>
        <begin position="207"/>
        <end position="225"/>
    </location>
</feature>
<gene>
    <name evidence="10" type="ORF">ACFSUF_20620</name>
</gene>
<keyword evidence="3" id="KW-1003">Cell membrane</keyword>
<keyword evidence="5 7" id="KW-1133">Transmembrane helix</keyword>
<reference evidence="11" key="1">
    <citation type="journal article" date="2019" name="Int. J. Syst. Evol. Microbiol.">
        <title>The Global Catalogue of Microorganisms (GCM) 10K type strain sequencing project: providing services to taxonomists for standard genome sequencing and annotation.</title>
        <authorList>
            <consortium name="The Broad Institute Genomics Platform"/>
            <consortium name="The Broad Institute Genome Sequencing Center for Infectious Disease"/>
            <person name="Wu L."/>
            <person name="Ma J."/>
        </authorList>
    </citation>
    <scope>NUCLEOTIDE SEQUENCE [LARGE SCALE GENOMIC DNA]</scope>
    <source>
        <strain evidence="11">KCTC 3950</strain>
    </source>
</reference>
<keyword evidence="8" id="KW-0732">Signal</keyword>
<feature type="transmembrane region" description="Helical" evidence="7">
    <location>
        <begin position="361"/>
        <end position="383"/>
    </location>
</feature>
<comment type="subcellular location">
    <subcellularLocation>
        <location evidence="1">Cell membrane</location>
        <topology evidence="1">Multi-pass membrane protein</topology>
    </subcellularLocation>
</comment>
<dbReference type="InterPro" id="IPR020846">
    <property type="entry name" value="MFS_dom"/>
</dbReference>
<evidence type="ECO:0000313" key="10">
    <source>
        <dbReference type="EMBL" id="MFD2614823.1"/>
    </source>
</evidence>
<feature type="transmembrane region" description="Helical" evidence="7">
    <location>
        <begin position="161"/>
        <end position="178"/>
    </location>
</feature>
<feature type="transmembrane region" description="Helical" evidence="7">
    <location>
        <begin position="245"/>
        <end position="261"/>
    </location>
</feature>
<sequence length="395" mass="42417">MKWTFKFTLLALAVTSTLAPMLAAPAVKLLLNDFPRTNPLLIQLVVTFSSFFFLSSLWAGSYLSRRFSKKSILCLGLILYVIGGVGPAFANSIGTILILRAVLGLGIGLITPLMNALVAEHFEGEERTRMNGLTVGVNGLGGAFFLLIGGTLSSLGWRGVFWTYSFGAILLILVLSFVPHQKPERVSQVSDSAGNHHTSSKQKLPAGVYKLGLFTMLLMVVYYVIPTNLASFLEDHQLGNSTVTGYVTAVSFFLVFLAGVFGPRMTAFLRGSSALLILALLGSGFLLLGLANALWIVIIGVGLVGFGFGLSYPILLSRMAEAAPIEHKALAVMLMTGFANAGQFVSPLVSNGIQTMLGRNSIQSVFLILMSLLFISLLVMAAIGRRRSESLRRTA</sequence>
<feature type="transmembrane region" description="Helical" evidence="7">
    <location>
        <begin position="72"/>
        <end position="90"/>
    </location>
</feature>
<keyword evidence="6 7" id="KW-0472">Membrane</keyword>
<feature type="transmembrane region" description="Helical" evidence="7">
    <location>
        <begin position="39"/>
        <end position="60"/>
    </location>
</feature>
<feature type="signal peptide" evidence="8">
    <location>
        <begin position="1"/>
        <end position="23"/>
    </location>
</feature>
<dbReference type="EMBL" id="JBHUME010000014">
    <property type="protein sequence ID" value="MFD2614823.1"/>
    <property type="molecule type" value="Genomic_DNA"/>
</dbReference>
<evidence type="ECO:0000256" key="4">
    <source>
        <dbReference type="ARBA" id="ARBA00022692"/>
    </source>
</evidence>
<dbReference type="InterPro" id="IPR036259">
    <property type="entry name" value="MFS_trans_sf"/>
</dbReference>
<feature type="chain" id="PRO_5045812262" evidence="8">
    <location>
        <begin position="24"/>
        <end position="395"/>
    </location>
</feature>
<dbReference type="SUPFAM" id="SSF103473">
    <property type="entry name" value="MFS general substrate transporter"/>
    <property type="match status" value="1"/>
</dbReference>
<evidence type="ECO:0000256" key="6">
    <source>
        <dbReference type="ARBA" id="ARBA00023136"/>
    </source>
</evidence>
<evidence type="ECO:0000256" key="1">
    <source>
        <dbReference type="ARBA" id="ARBA00004651"/>
    </source>
</evidence>
<evidence type="ECO:0000256" key="8">
    <source>
        <dbReference type="SAM" id="SignalP"/>
    </source>
</evidence>
<feature type="transmembrane region" description="Helical" evidence="7">
    <location>
        <begin position="294"/>
        <end position="317"/>
    </location>
</feature>
<evidence type="ECO:0000256" key="5">
    <source>
        <dbReference type="ARBA" id="ARBA00022989"/>
    </source>
</evidence>
<dbReference type="RefSeq" id="WP_377606108.1">
    <property type="nucleotide sequence ID" value="NZ_JBHUME010000014.1"/>
</dbReference>
<keyword evidence="4 7" id="KW-0812">Transmembrane</keyword>
<dbReference type="InterPro" id="IPR050189">
    <property type="entry name" value="MFS_Efflux_Transporters"/>
</dbReference>
<feature type="transmembrane region" description="Helical" evidence="7">
    <location>
        <begin position="96"/>
        <end position="118"/>
    </location>
</feature>
<feature type="transmembrane region" description="Helical" evidence="7">
    <location>
        <begin position="268"/>
        <end position="288"/>
    </location>
</feature>
<keyword evidence="11" id="KW-1185">Reference proteome</keyword>
<feature type="transmembrane region" description="Helical" evidence="7">
    <location>
        <begin position="329"/>
        <end position="349"/>
    </location>
</feature>
<dbReference type="Proteomes" id="UP001597541">
    <property type="component" value="Unassembled WGS sequence"/>
</dbReference>
<dbReference type="PROSITE" id="PS50850">
    <property type="entry name" value="MFS"/>
    <property type="match status" value="1"/>
</dbReference>
<comment type="caution">
    <text evidence="10">The sequence shown here is derived from an EMBL/GenBank/DDBJ whole genome shotgun (WGS) entry which is preliminary data.</text>
</comment>
<keyword evidence="2" id="KW-0813">Transport</keyword>
<dbReference type="Gene3D" id="1.20.1250.20">
    <property type="entry name" value="MFS general substrate transporter like domains"/>
    <property type="match status" value="1"/>
</dbReference>
<evidence type="ECO:0000313" key="11">
    <source>
        <dbReference type="Proteomes" id="UP001597541"/>
    </source>
</evidence>
<feature type="domain" description="Major facilitator superfamily (MFS) profile" evidence="9">
    <location>
        <begin position="1"/>
        <end position="388"/>
    </location>
</feature>
<dbReference type="PANTHER" id="PTHR43124:SF3">
    <property type="entry name" value="CHLORAMPHENICOL EFFLUX PUMP RV0191"/>
    <property type="match status" value="1"/>
</dbReference>
<accession>A0ABW5PJ66</accession>
<dbReference type="InterPro" id="IPR011701">
    <property type="entry name" value="MFS"/>
</dbReference>
<proteinExistence type="predicted"/>
<organism evidence="10 11">
    <name type="scientific">Paenibacillus gansuensis</name>
    <dbReference type="NCBI Taxonomy" id="306542"/>
    <lineage>
        <taxon>Bacteria</taxon>
        <taxon>Bacillati</taxon>
        <taxon>Bacillota</taxon>
        <taxon>Bacilli</taxon>
        <taxon>Bacillales</taxon>
        <taxon>Paenibacillaceae</taxon>
        <taxon>Paenibacillus</taxon>
    </lineage>
</organism>
<evidence type="ECO:0000256" key="3">
    <source>
        <dbReference type="ARBA" id="ARBA00022475"/>
    </source>
</evidence>